<feature type="region of interest" description="Disordered" evidence="1">
    <location>
        <begin position="119"/>
        <end position="140"/>
    </location>
</feature>
<dbReference type="PANTHER" id="PTHR12296:SF21">
    <property type="entry name" value="DENN DOMAIN-CONTAINING PROTEIN 3"/>
    <property type="match status" value="1"/>
</dbReference>
<dbReference type="InterPro" id="IPR043153">
    <property type="entry name" value="DENN_C"/>
</dbReference>
<accession>A0A507C0L7</accession>
<reference evidence="4 5" key="1">
    <citation type="journal article" date="2019" name="Sci. Rep.">
        <title>Comparative genomics of chytrid fungi reveal insights into the obligate biotrophic and pathogenic lifestyle of Synchytrium endobioticum.</title>
        <authorList>
            <person name="van de Vossenberg B.T.L.H."/>
            <person name="Warris S."/>
            <person name="Nguyen H.D.T."/>
            <person name="van Gent-Pelzer M.P.E."/>
            <person name="Joly D.L."/>
            <person name="van de Geest H.C."/>
            <person name="Bonants P.J.M."/>
            <person name="Smith D.S."/>
            <person name="Levesque C.A."/>
            <person name="van der Lee T.A.J."/>
        </authorList>
    </citation>
    <scope>NUCLEOTIDE SEQUENCE [LARGE SCALE GENOMIC DNA]</scope>
    <source>
        <strain evidence="4 5">MB42</strain>
    </source>
</reference>
<dbReference type="SMART" id="SM00800">
    <property type="entry name" value="uDENN"/>
    <property type="match status" value="1"/>
</dbReference>
<feature type="region of interest" description="Disordered" evidence="1">
    <location>
        <begin position="854"/>
        <end position="883"/>
    </location>
</feature>
<dbReference type="Gene3D" id="3.30.450.200">
    <property type="match status" value="1"/>
</dbReference>
<name>A0A507C0L7_9FUNG</name>
<feature type="region of interest" description="Disordered" evidence="1">
    <location>
        <begin position="1498"/>
        <end position="1553"/>
    </location>
</feature>
<feature type="compositionally biased region" description="Polar residues" evidence="1">
    <location>
        <begin position="1521"/>
        <end position="1537"/>
    </location>
</feature>
<evidence type="ECO:0000259" key="3">
    <source>
        <dbReference type="PROSITE" id="PS50211"/>
    </source>
</evidence>
<gene>
    <name evidence="4" type="ORF">SeMB42_g07288</name>
</gene>
<evidence type="ECO:0000313" key="4">
    <source>
        <dbReference type="EMBL" id="TPX34627.1"/>
    </source>
</evidence>
<dbReference type="InterPro" id="IPR005113">
    <property type="entry name" value="uDENN_dom"/>
</dbReference>
<keyword evidence="5" id="KW-1185">Reference proteome</keyword>
<dbReference type="EMBL" id="QEAN01000493">
    <property type="protein sequence ID" value="TPX34627.1"/>
    <property type="molecule type" value="Genomic_DNA"/>
</dbReference>
<dbReference type="GO" id="GO:0032483">
    <property type="term" value="P:regulation of Rab protein signal transduction"/>
    <property type="evidence" value="ECO:0007669"/>
    <property type="project" value="TreeGrafter"/>
</dbReference>
<protein>
    <recommendedName>
        <fullName evidence="6">UDENN domain-containing protein</fullName>
    </recommendedName>
</protein>
<dbReference type="InterPro" id="IPR005112">
    <property type="entry name" value="dDENN_dom"/>
</dbReference>
<feature type="domain" description="UDENN" evidence="3">
    <location>
        <begin position="126"/>
        <end position="1227"/>
    </location>
</feature>
<feature type="region of interest" description="Disordered" evidence="1">
    <location>
        <begin position="45"/>
        <end position="99"/>
    </location>
</feature>
<dbReference type="Pfam" id="PF02141">
    <property type="entry name" value="DENN"/>
    <property type="match status" value="1"/>
</dbReference>
<comment type="caution">
    <text evidence="4">The sequence shown here is derived from an EMBL/GenBank/DDBJ whole genome shotgun (WGS) entry which is preliminary data.</text>
</comment>
<feature type="compositionally biased region" description="Polar residues" evidence="1">
    <location>
        <begin position="730"/>
        <end position="742"/>
    </location>
</feature>
<feature type="compositionally biased region" description="Low complexity" evidence="1">
    <location>
        <begin position="83"/>
        <end position="97"/>
    </location>
</feature>
<feature type="compositionally biased region" description="Polar residues" evidence="1">
    <location>
        <begin position="48"/>
        <end position="63"/>
    </location>
</feature>
<feature type="compositionally biased region" description="Polar residues" evidence="1">
    <location>
        <begin position="910"/>
        <end position="934"/>
    </location>
</feature>
<feature type="compositionally biased region" description="Low complexity" evidence="1">
    <location>
        <begin position="860"/>
        <end position="883"/>
    </location>
</feature>
<evidence type="ECO:0008006" key="6">
    <source>
        <dbReference type="Google" id="ProtNLM"/>
    </source>
</evidence>
<dbReference type="Pfam" id="PF03456">
    <property type="entry name" value="uDENN"/>
    <property type="match status" value="1"/>
</dbReference>
<dbReference type="InterPro" id="IPR037516">
    <property type="entry name" value="Tripartite_DENN"/>
</dbReference>
<feature type="region of interest" description="Disordered" evidence="1">
    <location>
        <begin position="730"/>
        <end position="758"/>
    </location>
</feature>
<dbReference type="CDD" id="cd00029">
    <property type="entry name" value="C1"/>
    <property type="match status" value="1"/>
</dbReference>
<evidence type="ECO:0000313" key="5">
    <source>
        <dbReference type="Proteomes" id="UP000317494"/>
    </source>
</evidence>
<dbReference type="InterPro" id="IPR002219">
    <property type="entry name" value="PKC_DAG/PE"/>
</dbReference>
<dbReference type="SMART" id="SM00801">
    <property type="entry name" value="dDENN"/>
    <property type="match status" value="1"/>
</dbReference>
<evidence type="ECO:0000259" key="2">
    <source>
        <dbReference type="PROSITE" id="PS50081"/>
    </source>
</evidence>
<dbReference type="SMART" id="SM00799">
    <property type="entry name" value="DENN"/>
    <property type="match status" value="1"/>
</dbReference>
<feature type="region of interest" description="Disordered" evidence="1">
    <location>
        <begin position="903"/>
        <end position="991"/>
    </location>
</feature>
<dbReference type="PANTHER" id="PTHR12296">
    <property type="entry name" value="DENN DOMAIN-CONTAINING PROTEIN 4"/>
    <property type="match status" value="1"/>
</dbReference>
<dbReference type="PROSITE" id="PS50081">
    <property type="entry name" value="ZF_DAG_PE_2"/>
    <property type="match status" value="1"/>
</dbReference>
<feature type="domain" description="Phorbol-ester/DAG-type" evidence="2">
    <location>
        <begin position="1067"/>
        <end position="1123"/>
    </location>
</feature>
<dbReference type="InterPro" id="IPR051696">
    <property type="entry name" value="DENN_Domain_GEFs"/>
</dbReference>
<feature type="region of interest" description="Disordered" evidence="1">
    <location>
        <begin position="616"/>
        <end position="652"/>
    </location>
</feature>
<dbReference type="Pfam" id="PF03455">
    <property type="entry name" value="dDENN"/>
    <property type="match status" value="1"/>
</dbReference>
<evidence type="ECO:0000256" key="1">
    <source>
        <dbReference type="SAM" id="MobiDB-lite"/>
    </source>
</evidence>
<feature type="region of interest" description="Disordered" evidence="1">
    <location>
        <begin position="795"/>
        <end position="816"/>
    </location>
</feature>
<dbReference type="PROSITE" id="PS50211">
    <property type="entry name" value="DENN"/>
    <property type="match status" value="1"/>
</dbReference>
<feature type="compositionally biased region" description="Polar residues" evidence="1">
    <location>
        <begin position="637"/>
        <end position="652"/>
    </location>
</feature>
<organism evidence="4 5">
    <name type="scientific">Synchytrium endobioticum</name>
    <dbReference type="NCBI Taxonomy" id="286115"/>
    <lineage>
        <taxon>Eukaryota</taxon>
        <taxon>Fungi</taxon>
        <taxon>Fungi incertae sedis</taxon>
        <taxon>Chytridiomycota</taxon>
        <taxon>Chytridiomycota incertae sedis</taxon>
        <taxon>Chytridiomycetes</taxon>
        <taxon>Synchytriales</taxon>
        <taxon>Synchytriaceae</taxon>
        <taxon>Synchytrium</taxon>
    </lineage>
</organism>
<dbReference type="InterPro" id="IPR001194">
    <property type="entry name" value="cDENN_dom"/>
</dbReference>
<dbReference type="Gene3D" id="3.40.50.11500">
    <property type="match status" value="1"/>
</dbReference>
<feature type="compositionally biased region" description="Basic and acidic residues" evidence="1">
    <location>
        <begin position="1538"/>
        <end position="1553"/>
    </location>
</feature>
<proteinExistence type="predicted"/>
<dbReference type="GO" id="GO:0031410">
    <property type="term" value="C:cytoplasmic vesicle"/>
    <property type="evidence" value="ECO:0007669"/>
    <property type="project" value="TreeGrafter"/>
</dbReference>
<dbReference type="Proteomes" id="UP000317494">
    <property type="component" value="Unassembled WGS sequence"/>
</dbReference>
<sequence length="1570" mass="173380">MKVESATARRRTLFGPAMVVNAPLRLVDYFFVAGISANADLAARRTESTCLNSTPRSSTSSKVGRTRSEADVTTFGRLPDAPGSPATTRRPSTPSTSINPATFADAKILTHALTDAPLNFPAAPRTPKTPVNPDKKPHPIDYGYQPELLVRYPENDWTEPERFPTFTTMFCFPNDLRFGYANGPKPIETYHSFVITQETGVKLYGVCLTLYEKLPVELASQLETMVSAWTAENIVTTDVDYVKHIQRQLDTAQERLKSLKQQASELGPGDSAIFEPIVDLEDKVTLYLDLLAPLRRNVLFDCKGAYMPRCLGLLSHWPWHDLLKDWLTEVVYCLRNQNALVEDSSMSRYKNVVSKLRVPLERYLINLIHEIPLPPPGKLEVSISVGRFHLYCSRPPANSISVMQNFSIYPVFRTLSIPHIVTLFELVLSERKIILLSSHLMMLTLTAETLCILIYPFTWQHIYIPILPAKLLSYLQAPVPYIVGIHREFYIPDGPDPPPPDASVIDLDNDVITFQETPSLLPTHERKKLLTRLHKYSGATGLLTVNSALGGSTGSLSSRRPRGVPLSTLKAFPNDKTCPSSADSYKRVPCENTESIYNKSVPVPVPVPAPGLGPQPLTARALSSSQMPKIGSGSLGALSTQTATPSGSSSNVGTILDRLKSLATYGSISSLSKSESQDSMHSLEPMASQNIPATPLVSRPPPMPIPSRDSTLQSPARGFAWAFGSTSPRRTSFETNSAVSTSPEHKEFPPPAHHRFSSEIAGRPGLVRGAGHRRQASEGSGRTWLQSMMASQVSSAGTISTSNSNPSLTASKESDAISVQSDTAANATSMYFKSLFQPRPRSVLTTEVTLISTTSADNQSPLSPSASTYSMSSASSLPSETSMATQDSTLLSALANKAREKFLSGHQRHQSLQITLPSSAPSSPSRDTPSSFQIKSADESRTPARPHYCRRNSASGMTGPRPASGSRRSSHTPDRDRIPSPLIGSPESTQSVASFGAPEKLVMADGQIGAALSRLSQSIKSSPAVTHVAPMSLPQSKRKEGHVFWEVNVSELVKEVAADDGDGEYAKRSVTRESLEASRNATVLCRVCYVDLRIDENGKGLKCELCYMKCHTSCFSIAECRPCPTLFSERKVRNAFLKVFTSLMKSYRQCLTMPAAVKSVMTRGVSFGSVVDVDTQGLSLQMEDWFKKEEFLASCDREAKQFMVMFVETQAFAQFTLERIERPETDHEILFFDECIKAKLNRSQLRLKKEATPFLTDTSYAITQTFHSLAPNIEDIDLSDVAMAADSFPSILNEQLLVPPRFVQSLITASDQKMMRSHIAGLVQRARMATTMRRKQDFSKWMRGRWKMFQQLGNGEVVSIGFLSDEQRREMLEDRLRQVANVIDKFEASHLSSQQPEEVRKALRSLYAQNDVLIRATDEEQLVDAGDQQEVQLTMARLFRVITIYEEFASTLPSPPPTLETPMDVAFPPLDHRESIVDGFTEDVLQAIGISIAENVNREMSSKRTRPSKPLPTIPSDNEDASTASLCTSDTVSPNSIQEKHQERPCEVHTDGRDITVRDLQQTQYPSCKM</sequence>
<dbReference type="VEuPathDB" id="FungiDB:SeMB42_g07288"/>